<name>A0A3G4ZVP8_9VIRU</name>
<sequence length="159" mass="18522">HVSHINLFYLNIANTNFKKVAKIIENIAKNIKPFDVTLEKILYFRRQRTFITLEPKFINIEIKQLYDTILAHCLDSANTDSSCDPHLIIGYSNDNKIVCEWKPITFRVNNLFLTCFTEKVDLIEISLADVGMDDSDSDDEYKKIEKNDEQEKDKKCIIS</sequence>
<reference evidence="2" key="1">
    <citation type="submission" date="2018-10" db="EMBL/GenBank/DDBJ databases">
        <title>Hidden diversity of soil giant viruses.</title>
        <authorList>
            <person name="Schulz F."/>
            <person name="Alteio L."/>
            <person name="Goudeau D."/>
            <person name="Ryan E.M."/>
            <person name="Malmstrom R.R."/>
            <person name="Blanchard J."/>
            <person name="Woyke T."/>
        </authorList>
    </citation>
    <scope>NUCLEOTIDE SEQUENCE</scope>
    <source>
        <strain evidence="2">EDV1</strain>
    </source>
</reference>
<evidence type="ECO:0000313" key="2">
    <source>
        <dbReference type="EMBL" id="AYV78978.1"/>
    </source>
</evidence>
<dbReference type="InterPro" id="IPR009097">
    <property type="entry name" value="Cyclic_Pdiesterase"/>
</dbReference>
<dbReference type="EMBL" id="MK072131">
    <property type="protein sequence ID" value="AYV78978.1"/>
    <property type="molecule type" value="Genomic_DNA"/>
</dbReference>
<feature type="compositionally biased region" description="Basic and acidic residues" evidence="1">
    <location>
        <begin position="140"/>
        <end position="159"/>
    </location>
</feature>
<gene>
    <name evidence="2" type="ORF">Edafosvirus66_1</name>
</gene>
<dbReference type="Gene3D" id="3.90.1140.10">
    <property type="entry name" value="Cyclic phosphodiesterase"/>
    <property type="match status" value="1"/>
</dbReference>
<proteinExistence type="predicted"/>
<dbReference type="SUPFAM" id="SSF55144">
    <property type="entry name" value="LigT-like"/>
    <property type="match status" value="1"/>
</dbReference>
<accession>A0A3G4ZVP8</accession>
<dbReference type="Pfam" id="PF13563">
    <property type="entry name" value="2_5_RNA_ligase2"/>
    <property type="match status" value="1"/>
</dbReference>
<organism evidence="2">
    <name type="scientific">Edafosvirus sp</name>
    <dbReference type="NCBI Taxonomy" id="2487765"/>
    <lineage>
        <taxon>Viruses</taxon>
        <taxon>Varidnaviria</taxon>
        <taxon>Bamfordvirae</taxon>
        <taxon>Nucleocytoviricota</taxon>
        <taxon>Megaviricetes</taxon>
        <taxon>Imitervirales</taxon>
        <taxon>Mimiviridae</taxon>
        <taxon>Klosneuvirinae</taxon>
    </lineage>
</organism>
<feature type="non-terminal residue" evidence="2">
    <location>
        <position position="1"/>
    </location>
</feature>
<feature type="region of interest" description="Disordered" evidence="1">
    <location>
        <begin position="132"/>
        <end position="159"/>
    </location>
</feature>
<evidence type="ECO:0000256" key="1">
    <source>
        <dbReference type="SAM" id="MobiDB-lite"/>
    </source>
</evidence>
<protein>
    <submittedName>
        <fullName evidence="2">Uncharacterized protein</fullName>
    </submittedName>
</protein>